<evidence type="ECO:0000313" key="3">
    <source>
        <dbReference type="Proteomes" id="UP000078540"/>
    </source>
</evidence>
<dbReference type="AlphaFoldDB" id="A0A195BTC7"/>
<reference evidence="2 3" key="1">
    <citation type="submission" date="2015-09" db="EMBL/GenBank/DDBJ databases">
        <title>Atta colombica WGS genome.</title>
        <authorList>
            <person name="Nygaard S."/>
            <person name="Hu H."/>
            <person name="Boomsma J."/>
            <person name="Zhang G."/>
        </authorList>
    </citation>
    <scope>NUCLEOTIDE SEQUENCE [LARGE SCALE GENOMIC DNA]</scope>
    <source>
        <strain evidence="2">Treedump-2</strain>
        <tissue evidence="2">Whole body</tissue>
    </source>
</reference>
<accession>A0A195BTC7</accession>
<name>A0A195BTC7_9HYME</name>
<sequence>MDTSNIARTLLPETKRLVSILELPSEKYNVKGLRVNSYITVGRRSYPKDRRDTILASTYPENPSSSSPTYACTSERNVAEEYRRAVEAKSNRRQERRCSVCLHFFSNALFAGVATDAASMHNNPDMYGDACSRKLIESSSSFPLAVPALAVDKSNPKARQTMRSPSEAPAATRPVYGNIYTEVACTRPSLRPCTPLHGCQSPPRFLKIHYKISRLNSVEKAPDQRRHAWSVSSEHPVVCRENFRRTSGRVVTQSPHECNSIGARQGSDRSHRIDHMDISGDQLEDWIDVQAKASMKQKVERDTMNDRASTCTSGVCVCIYTCNIYMYLAGTHSSRTEPVVRSRTRTPIYFLRCKRIKRYICIWHCIVY</sequence>
<evidence type="ECO:0000313" key="2">
    <source>
        <dbReference type="EMBL" id="KYM91191.1"/>
    </source>
</evidence>
<proteinExistence type="predicted"/>
<feature type="region of interest" description="Disordered" evidence="1">
    <location>
        <begin position="250"/>
        <end position="270"/>
    </location>
</feature>
<evidence type="ECO:0000256" key="1">
    <source>
        <dbReference type="SAM" id="MobiDB-lite"/>
    </source>
</evidence>
<keyword evidence="3" id="KW-1185">Reference proteome</keyword>
<protein>
    <submittedName>
        <fullName evidence="2">Uncharacterized protein</fullName>
    </submittedName>
</protein>
<dbReference type="EMBL" id="KQ976408">
    <property type="protein sequence ID" value="KYM91191.1"/>
    <property type="molecule type" value="Genomic_DNA"/>
</dbReference>
<gene>
    <name evidence="2" type="ORF">ALC53_01603</name>
</gene>
<dbReference type="Proteomes" id="UP000078540">
    <property type="component" value="Unassembled WGS sequence"/>
</dbReference>
<organism evidence="2 3">
    <name type="scientific">Atta colombica</name>
    <dbReference type="NCBI Taxonomy" id="520822"/>
    <lineage>
        <taxon>Eukaryota</taxon>
        <taxon>Metazoa</taxon>
        <taxon>Ecdysozoa</taxon>
        <taxon>Arthropoda</taxon>
        <taxon>Hexapoda</taxon>
        <taxon>Insecta</taxon>
        <taxon>Pterygota</taxon>
        <taxon>Neoptera</taxon>
        <taxon>Endopterygota</taxon>
        <taxon>Hymenoptera</taxon>
        <taxon>Apocrita</taxon>
        <taxon>Aculeata</taxon>
        <taxon>Formicoidea</taxon>
        <taxon>Formicidae</taxon>
        <taxon>Myrmicinae</taxon>
        <taxon>Atta</taxon>
    </lineage>
</organism>